<evidence type="ECO:0000256" key="1">
    <source>
        <dbReference type="ARBA" id="ARBA00008164"/>
    </source>
</evidence>
<evidence type="ECO:0000313" key="3">
    <source>
        <dbReference type="EMBL" id="GAH60733.1"/>
    </source>
</evidence>
<proteinExistence type="inferred from homology"/>
<accession>X1IT74</accession>
<organism evidence="3">
    <name type="scientific">marine sediment metagenome</name>
    <dbReference type="NCBI Taxonomy" id="412755"/>
    <lineage>
        <taxon>unclassified sequences</taxon>
        <taxon>metagenomes</taxon>
        <taxon>ecological metagenomes</taxon>
    </lineage>
</organism>
<dbReference type="InterPro" id="IPR001972">
    <property type="entry name" value="Stomatin_HflK_fam"/>
</dbReference>
<comment type="similarity">
    <text evidence="1">Belongs to the band 7/mec-2 family.</text>
</comment>
<dbReference type="Pfam" id="PF01145">
    <property type="entry name" value="Band_7"/>
    <property type="match status" value="1"/>
</dbReference>
<name>X1IT74_9ZZZZ</name>
<dbReference type="PANTHER" id="PTHR10264:SF19">
    <property type="entry name" value="AT06885P-RELATED"/>
    <property type="match status" value="1"/>
</dbReference>
<dbReference type="SUPFAM" id="SSF117892">
    <property type="entry name" value="Band 7/SPFH domain"/>
    <property type="match status" value="1"/>
</dbReference>
<feature type="non-terminal residue" evidence="3">
    <location>
        <position position="64"/>
    </location>
</feature>
<dbReference type="PANTHER" id="PTHR10264">
    <property type="entry name" value="BAND 7 PROTEIN-RELATED"/>
    <property type="match status" value="1"/>
</dbReference>
<protein>
    <recommendedName>
        <fullName evidence="2">Band 7 domain-containing protein</fullName>
    </recommendedName>
</protein>
<feature type="domain" description="Band 7" evidence="2">
    <location>
        <begin position="3"/>
        <end position="62"/>
    </location>
</feature>
<evidence type="ECO:0000259" key="2">
    <source>
        <dbReference type="Pfam" id="PF01145"/>
    </source>
</evidence>
<dbReference type="AlphaFoldDB" id="X1IT74"/>
<dbReference type="InterPro" id="IPR036013">
    <property type="entry name" value="Band_7/SPFH_dom_sf"/>
</dbReference>
<dbReference type="Gene3D" id="3.30.479.30">
    <property type="entry name" value="Band 7 domain"/>
    <property type="match status" value="1"/>
</dbReference>
<dbReference type="GO" id="GO:0005886">
    <property type="term" value="C:plasma membrane"/>
    <property type="evidence" value="ECO:0007669"/>
    <property type="project" value="InterPro"/>
</dbReference>
<gene>
    <name evidence="3" type="ORF">S03H2_29053</name>
</gene>
<dbReference type="InterPro" id="IPR001107">
    <property type="entry name" value="Band_7"/>
</dbReference>
<dbReference type="EMBL" id="BARU01017522">
    <property type="protein sequence ID" value="GAH60733.1"/>
    <property type="molecule type" value="Genomic_DNA"/>
</dbReference>
<dbReference type="InterPro" id="IPR043202">
    <property type="entry name" value="Band-7_stomatin-like"/>
</dbReference>
<dbReference type="PRINTS" id="PR00721">
    <property type="entry name" value="STOMATIN"/>
</dbReference>
<sequence>MVLEYERLVIFRLGKFKRTIGPGVVFIVPLLEKSQKVDLRIITADIPRQEVMTRDNIPVLVNTV</sequence>
<reference evidence="3" key="1">
    <citation type="journal article" date="2014" name="Front. Microbiol.">
        <title>High frequency of phylogenetically diverse reductive dehalogenase-homologous genes in deep subseafloor sedimentary metagenomes.</title>
        <authorList>
            <person name="Kawai M."/>
            <person name="Futagami T."/>
            <person name="Toyoda A."/>
            <person name="Takaki Y."/>
            <person name="Nishi S."/>
            <person name="Hori S."/>
            <person name="Arai W."/>
            <person name="Tsubouchi T."/>
            <person name="Morono Y."/>
            <person name="Uchiyama I."/>
            <person name="Ito T."/>
            <person name="Fujiyama A."/>
            <person name="Inagaki F."/>
            <person name="Takami H."/>
        </authorList>
    </citation>
    <scope>NUCLEOTIDE SEQUENCE</scope>
    <source>
        <strain evidence="3">Expedition CK06-06</strain>
    </source>
</reference>
<comment type="caution">
    <text evidence="3">The sequence shown here is derived from an EMBL/GenBank/DDBJ whole genome shotgun (WGS) entry which is preliminary data.</text>
</comment>